<accession>A0ACC2H6C7</accession>
<dbReference type="Proteomes" id="UP001157502">
    <property type="component" value="Chromosome 5"/>
</dbReference>
<comment type="caution">
    <text evidence="1">The sequence shown here is derived from an EMBL/GenBank/DDBJ whole genome shotgun (WGS) entry which is preliminary data.</text>
</comment>
<evidence type="ECO:0000313" key="1">
    <source>
        <dbReference type="EMBL" id="KAJ8011477.1"/>
    </source>
</evidence>
<gene>
    <name evidence="1" type="ORF">DPEC_G00058620</name>
</gene>
<dbReference type="EMBL" id="CM055732">
    <property type="protein sequence ID" value="KAJ8011477.1"/>
    <property type="molecule type" value="Genomic_DNA"/>
</dbReference>
<keyword evidence="2" id="KW-1185">Reference proteome</keyword>
<proteinExistence type="predicted"/>
<reference evidence="1" key="1">
    <citation type="submission" date="2021-05" db="EMBL/GenBank/DDBJ databases">
        <authorList>
            <person name="Pan Q."/>
            <person name="Jouanno E."/>
            <person name="Zahm M."/>
            <person name="Klopp C."/>
            <person name="Cabau C."/>
            <person name="Louis A."/>
            <person name="Berthelot C."/>
            <person name="Parey E."/>
            <person name="Roest Crollius H."/>
            <person name="Montfort J."/>
            <person name="Robinson-Rechavi M."/>
            <person name="Bouchez O."/>
            <person name="Lampietro C."/>
            <person name="Lopez Roques C."/>
            <person name="Donnadieu C."/>
            <person name="Postlethwait J."/>
            <person name="Bobe J."/>
            <person name="Dillon D."/>
            <person name="Chandos A."/>
            <person name="von Hippel F."/>
            <person name="Guiguen Y."/>
        </authorList>
    </citation>
    <scope>NUCLEOTIDE SEQUENCE</scope>
    <source>
        <strain evidence="1">YG-Jan2019</strain>
    </source>
</reference>
<sequence>MGRTVQAETDRKQRDNGLAHRGVQSSIWYWHFVMHDSSVLVRDGLQQQIAPLGPPGIGKKRRNCTVGQTITNTGPLRGKTLPCRNIPCLSRAACSLLSP</sequence>
<protein>
    <submittedName>
        <fullName evidence="1">Uncharacterized protein</fullName>
    </submittedName>
</protein>
<evidence type="ECO:0000313" key="2">
    <source>
        <dbReference type="Proteomes" id="UP001157502"/>
    </source>
</evidence>
<name>A0ACC2H6C7_DALPE</name>
<organism evidence="1 2">
    <name type="scientific">Dallia pectoralis</name>
    <name type="common">Alaska blackfish</name>
    <dbReference type="NCBI Taxonomy" id="75939"/>
    <lineage>
        <taxon>Eukaryota</taxon>
        <taxon>Metazoa</taxon>
        <taxon>Chordata</taxon>
        <taxon>Craniata</taxon>
        <taxon>Vertebrata</taxon>
        <taxon>Euteleostomi</taxon>
        <taxon>Actinopterygii</taxon>
        <taxon>Neopterygii</taxon>
        <taxon>Teleostei</taxon>
        <taxon>Protacanthopterygii</taxon>
        <taxon>Esociformes</taxon>
        <taxon>Umbridae</taxon>
        <taxon>Dallia</taxon>
    </lineage>
</organism>